<evidence type="ECO:0000313" key="4">
    <source>
        <dbReference type="Proteomes" id="UP000481861"/>
    </source>
</evidence>
<dbReference type="OrthoDB" id="4161186at2759"/>
<name>A0A7C8M1E4_9PLEO</name>
<accession>A0A7C8M1E4</accession>
<organism evidence="3 4">
    <name type="scientific">Massariosphaeria phaeospora</name>
    <dbReference type="NCBI Taxonomy" id="100035"/>
    <lineage>
        <taxon>Eukaryota</taxon>
        <taxon>Fungi</taxon>
        <taxon>Dikarya</taxon>
        <taxon>Ascomycota</taxon>
        <taxon>Pezizomycotina</taxon>
        <taxon>Dothideomycetes</taxon>
        <taxon>Pleosporomycetidae</taxon>
        <taxon>Pleosporales</taxon>
        <taxon>Pleosporales incertae sedis</taxon>
        <taxon>Massariosphaeria</taxon>
    </lineage>
</organism>
<feature type="region of interest" description="Disordered" evidence="1">
    <location>
        <begin position="147"/>
        <end position="180"/>
    </location>
</feature>
<evidence type="ECO:0000256" key="1">
    <source>
        <dbReference type="SAM" id="MobiDB-lite"/>
    </source>
</evidence>
<protein>
    <recommendedName>
        <fullName evidence="2">PD-(D/E)XK nuclease-like domain-containing protein</fullName>
    </recommendedName>
</protein>
<feature type="domain" description="PD-(D/E)XK nuclease-like" evidence="2">
    <location>
        <begin position="18"/>
        <end position="98"/>
    </location>
</feature>
<sequence>MAKRTESSVKWLKDNTIFRKTDYCFAFFNFFPTHTSLYNQLDNAIISHTTDTATKHFALFSGIEVKGAIGNLETAQLQIAIWMAAALRKKSKMAHSSFKTIEQNATGQDLLKPDIETLIEPATTNVRSQHQLASQSYPPYTYGPYQSYHPYPPGSPRQISQPYLAGPPQQPHQLYPPTPPYSYGQPSYPYAFPHHSRSSDFTATY</sequence>
<gene>
    <name evidence="3" type="ORF">BDV95DRAFT_600365</name>
</gene>
<dbReference type="Proteomes" id="UP000481861">
    <property type="component" value="Unassembled WGS sequence"/>
</dbReference>
<evidence type="ECO:0000259" key="2">
    <source>
        <dbReference type="Pfam" id="PF20516"/>
    </source>
</evidence>
<evidence type="ECO:0000313" key="3">
    <source>
        <dbReference type="EMBL" id="KAF2864695.1"/>
    </source>
</evidence>
<dbReference type="InterPro" id="IPR046797">
    <property type="entry name" value="PDDEXK_12"/>
</dbReference>
<feature type="compositionally biased region" description="Pro residues" evidence="1">
    <location>
        <begin position="168"/>
        <end position="180"/>
    </location>
</feature>
<dbReference type="AlphaFoldDB" id="A0A7C8M1E4"/>
<keyword evidence="4" id="KW-1185">Reference proteome</keyword>
<dbReference type="Pfam" id="PF20516">
    <property type="entry name" value="PDDEXK_12"/>
    <property type="match status" value="1"/>
</dbReference>
<comment type="caution">
    <text evidence="3">The sequence shown here is derived from an EMBL/GenBank/DDBJ whole genome shotgun (WGS) entry which is preliminary data.</text>
</comment>
<dbReference type="EMBL" id="JAADJZ010000041">
    <property type="protein sequence ID" value="KAF2864695.1"/>
    <property type="molecule type" value="Genomic_DNA"/>
</dbReference>
<proteinExistence type="predicted"/>
<reference evidence="3 4" key="1">
    <citation type="submission" date="2020-01" db="EMBL/GenBank/DDBJ databases">
        <authorList>
            <consortium name="DOE Joint Genome Institute"/>
            <person name="Haridas S."/>
            <person name="Albert R."/>
            <person name="Binder M."/>
            <person name="Bloem J."/>
            <person name="Labutti K."/>
            <person name="Salamov A."/>
            <person name="Andreopoulos B."/>
            <person name="Baker S.E."/>
            <person name="Barry K."/>
            <person name="Bills G."/>
            <person name="Bluhm B.H."/>
            <person name="Cannon C."/>
            <person name="Castanera R."/>
            <person name="Culley D.E."/>
            <person name="Daum C."/>
            <person name="Ezra D."/>
            <person name="Gonzalez J.B."/>
            <person name="Henrissat B."/>
            <person name="Kuo A."/>
            <person name="Liang C."/>
            <person name="Lipzen A."/>
            <person name="Lutzoni F."/>
            <person name="Magnuson J."/>
            <person name="Mondo S."/>
            <person name="Nolan M."/>
            <person name="Ohm R."/>
            <person name="Pangilinan J."/>
            <person name="Park H.-J.H."/>
            <person name="Ramirez L."/>
            <person name="Alfaro M."/>
            <person name="Sun H."/>
            <person name="Tritt A."/>
            <person name="Yoshinaga Y."/>
            <person name="Zwiers L.-H.L."/>
            <person name="Turgeon B.G."/>
            <person name="Goodwin S.B."/>
            <person name="Spatafora J.W."/>
            <person name="Crous P.W."/>
            <person name="Grigoriev I.V."/>
        </authorList>
    </citation>
    <scope>NUCLEOTIDE SEQUENCE [LARGE SCALE GENOMIC DNA]</scope>
    <source>
        <strain evidence="3 4">CBS 611.86</strain>
    </source>
</reference>